<evidence type="ECO:0000313" key="2">
    <source>
        <dbReference type="EMBL" id="SNR50743.1"/>
    </source>
</evidence>
<evidence type="ECO:0000259" key="1">
    <source>
        <dbReference type="SMART" id="SM00829"/>
    </source>
</evidence>
<dbReference type="Gene3D" id="3.40.50.720">
    <property type="entry name" value="NAD(P)-binding Rossmann-like Domain"/>
    <property type="match status" value="1"/>
</dbReference>
<dbReference type="PROSITE" id="PS01162">
    <property type="entry name" value="QOR_ZETA_CRYSTAL"/>
    <property type="match status" value="1"/>
</dbReference>
<dbReference type="AlphaFoldDB" id="A0A238WWC3"/>
<dbReference type="InterPro" id="IPR011032">
    <property type="entry name" value="GroES-like_sf"/>
</dbReference>
<reference evidence="2 3" key="1">
    <citation type="submission" date="2017-06" db="EMBL/GenBank/DDBJ databases">
        <authorList>
            <person name="Kim H.J."/>
            <person name="Triplett B.A."/>
        </authorList>
    </citation>
    <scope>NUCLEOTIDE SEQUENCE [LARGE SCALE GENOMIC DNA]</scope>
    <source>
        <strain evidence="2 3">DSM 44272</strain>
    </source>
</reference>
<organism evidence="2 3">
    <name type="scientific">Blastococcus mobilis</name>
    <dbReference type="NCBI Taxonomy" id="1938746"/>
    <lineage>
        <taxon>Bacteria</taxon>
        <taxon>Bacillati</taxon>
        <taxon>Actinomycetota</taxon>
        <taxon>Actinomycetes</taxon>
        <taxon>Geodermatophilales</taxon>
        <taxon>Geodermatophilaceae</taxon>
        <taxon>Blastococcus</taxon>
    </lineage>
</organism>
<dbReference type="InterPro" id="IPR013154">
    <property type="entry name" value="ADH-like_N"/>
</dbReference>
<dbReference type="Pfam" id="PF08240">
    <property type="entry name" value="ADH_N"/>
    <property type="match status" value="1"/>
</dbReference>
<dbReference type="PANTHER" id="PTHR43677:SF4">
    <property type="entry name" value="QUINONE OXIDOREDUCTASE-LIKE PROTEIN 2"/>
    <property type="match status" value="1"/>
</dbReference>
<dbReference type="SUPFAM" id="SSF50129">
    <property type="entry name" value="GroES-like"/>
    <property type="match status" value="1"/>
</dbReference>
<accession>A0A238WWC3</accession>
<proteinExistence type="predicted"/>
<keyword evidence="3" id="KW-1185">Reference proteome</keyword>
<evidence type="ECO:0000313" key="3">
    <source>
        <dbReference type="Proteomes" id="UP000198403"/>
    </source>
</evidence>
<name>A0A238WWC3_9ACTN</name>
<gene>
    <name evidence="2" type="ORF">SAMN06272737_11051</name>
</gene>
<dbReference type="SUPFAM" id="SSF51735">
    <property type="entry name" value="NAD(P)-binding Rossmann-fold domains"/>
    <property type="match status" value="1"/>
</dbReference>
<dbReference type="InterPro" id="IPR013149">
    <property type="entry name" value="ADH-like_C"/>
</dbReference>
<dbReference type="Proteomes" id="UP000198403">
    <property type="component" value="Unassembled WGS sequence"/>
</dbReference>
<dbReference type="InterPro" id="IPR002364">
    <property type="entry name" value="Quin_OxRdtase/zeta-crystal_CS"/>
</dbReference>
<dbReference type="Gene3D" id="3.90.180.10">
    <property type="entry name" value="Medium-chain alcohol dehydrogenases, catalytic domain"/>
    <property type="match status" value="1"/>
</dbReference>
<dbReference type="SMART" id="SM00829">
    <property type="entry name" value="PKS_ER"/>
    <property type="match status" value="1"/>
</dbReference>
<dbReference type="InterPro" id="IPR036291">
    <property type="entry name" value="NAD(P)-bd_dom_sf"/>
</dbReference>
<dbReference type="InterPro" id="IPR020843">
    <property type="entry name" value="ER"/>
</dbReference>
<dbReference type="PANTHER" id="PTHR43677">
    <property type="entry name" value="SHORT-CHAIN DEHYDROGENASE/REDUCTASE"/>
    <property type="match status" value="1"/>
</dbReference>
<dbReference type="EMBL" id="FZNO01000010">
    <property type="protein sequence ID" value="SNR50743.1"/>
    <property type="molecule type" value="Genomic_DNA"/>
</dbReference>
<dbReference type="OrthoDB" id="4190732at2"/>
<sequence length="318" mass="33901">MRAWRVHELGDPSKVMSLDEVEQPTPDEGQVLVRVRAAALNFPDVLMAMGMYQEKPPLPYTPGVELCGEIVETGQRVIGSPSRGPGAFAEYALMDTDNAWPVPDGMSDEKAASLYLTYQTGYVGLHRRANIQAGDWLLVHAGAGGVGTAAIQLGKAAGAKVIATAGGARKTEVCRELGADHVIDYTTEDFVPIVKEVTGGHGADIVYDPVGGDVFDKSRKCIAFEGRIVVVGFTSGRIPEAPANHLLVKNYSVVGLHWGLYRKMDPARIGQVHEALTTLVESGAVDPLVGERLPLDQAPEALAKLADRSTVGKVVLVP</sequence>
<dbReference type="CDD" id="cd08241">
    <property type="entry name" value="QOR1"/>
    <property type="match status" value="1"/>
</dbReference>
<dbReference type="Pfam" id="PF00107">
    <property type="entry name" value="ADH_zinc_N"/>
    <property type="match status" value="1"/>
</dbReference>
<feature type="domain" description="Enoyl reductase (ER)" evidence="1">
    <location>
        <begin position="10"/>
        <end position="316"/>
    </location>
</feature>
<dbReference type="GO" id="GO:0016491">
    <property type="term" value="F:oxidoreductase activity"/>
    <property type="evidence" value="ECO:0007669"/>
    <property type="project" value="InterPro"/>
</dbReference>
<dbReference type="InterPro" id="IPR051397">
    <property type="entry name" value="Zn-ADH-like_protein"/>
</dbReference>
<protein>
    <submittedName>
        <fullName evidence="2">NADPH2:quinone reductase</fullName>
    </submittedName>
</protein>
<dbReference type="RefSeq" id="WP_089336568.1">
    <property type="nucleotide sequence ID" value="NZ_FZNO01000010.1"/>
</dbReference>
<dbReference type="GO" id="GO:0008270">
    <property type="term" value="F:zinc ion binding"/>
    <property type="evidence" value="ECO:0007669"/>
    <property type="project" value="InterPro"/>
</dbReference>